<dbReference type="AlphaFoldDB" id="A0A2Z6UEU9"/>
<gene>
    <name evidence="2" type="ORF">MSj_00504</name>
</gene>
<accession>A0A2Z6UEU9</accession>
<keyword evidence="1" id="KW-1133">Transmembrane helix</keyword>
<organism evidence="2 3">
    <name type="scientific">Microcystis aeruginosa Sj</name>
    <dbReference type="NCBI Taxonomy" id="1979544"/>
    <lineage>
        <taxon>Bacteria</taxon>
        <taxon>Bacillati</taxon>
        <taxon>Cyanobacteriota</taxon>
        <taxon>Cyanophyceae</taxon>
        <taxon>Oscillatoriophycideae</taxon>
        <taxon>Chroococcales</taxon>
        <taxon>Microcystaceae</taxon>
        <taxon>Microcystis</taxon>
    </lineage>
</organism>
<evidence type="ECO:0000256" key="1">
    <source>
        <dbReference type="SAM" id="Phobius"/>
    </source>
</evidence>
<proteinExistence type="predicted"/>
<evidence type="ECO:0000313" key="3">
    <source>
        <dbReference type="Proteomes" id="UP000248272"/>
    </source>
</evidence>
<comment type="caution">
    <text evidence="2">The sequence shown here is derived from an EMBL/GenBank/DDBJ whole genome shotgun (WGS) entry which is preliminary data.</text>
</comment>
<dbReference type="Proteomes" id="UP000248272">
    <property type="component" value="Unassembled WGS sequence"/>
</dbReference>
<keyword evidence="1" id="KW-0812">Transmembrane</keyword>
<sequence length="395" mass="43825">MGLLWVLKKKFVLLMIQGKYLPHLLESKIIMKSIFASAFISILGLSTLVPSANAVIIRVDREEYQDYCRRCGGVPVISPIGTLTCIGANGQFIFPPMRPGQQEIDLDVPFSKFKKEIIGAMWIGGGVASAAGILVPPLAPFLGYLQVSIFTHAGLFEILDRIKLTSIEERFDSNYQIVKLPDNLFPSMLIVPTGEITQEIANSMNKVLELEFKTVDFMRSTITAINRYDSALFVGDTFSADIQKLALDSYFDTFLQLSQEASIESLILRELLADTSLNDIIITPLDFINFQALVATDGFPEEELQAIEDLNITSTELEYITERFVDLEPITEPIRLPESFRLISNGQAFNGNIPRTPEPTSTLGLLSLGIIGAGATIKRQVKRNHSIEKETTKIG</sequence>
<name>A0A2Z6UEU9_MICAE</name>
<reference evidence="2 3" key="1">
    <citation type="journal article" date="2018" name="Front. Microbiol.">
        <title>Adaptation of the Freshwater Bloom-Forming Cyanobacterium Microcystis aeruginosa to Brackish Water Is Driven by Recent Horizontal Transfer of Sucrose Genes.</title>
        <authorList>
            <person name="Tanabe Y."/>
            <person name="Hodoki Y."/>
            <person name="Sano T."/>
            <person name="Tada K."/>
            <person name="Watanabe M.M."/>
        </authorList>
    </citation>
    <scope>NUCLEOTIDE SEQUENCE [LARGE SCALE GENOMIC DNA]</scope>
    <source>
        <strain evidence="2 3">Sj</strain>
    </source>
</reference>
<evidence type="ECO:0008006" key="4">
    <source>
        <dbReference type="Google" id="ProtNLM"/>
    </source>
</evidence>
<keyword evidence="1" id="KW-0472">Membrane</keyword>
<protein>
    <recommendedName>
        <fullName evidence="4">PEP-CTERM protein-sorting domain-containing protein</fullName>
    </recommendedName>
</protein>
<evidence type="ECO:0000313" key="2">
    <source>
        <dbReference type="EMBL" id="GBL09027.1"/>
    </source>
</evidence>
<dbReference type="EMBL" id="BDSG01000007">
    <property type="protein sequence ID" value="GBL09027.1"/>
    <property type="molecule type" value="Genomic_DNA"/>
</dbReference>
<feature type="transmembrane region" description="Helical" evidence="1">
    <location>
        <begin position="117"/>
        <end position="135"/>
    </location>
</feature>
<feature type="transmembrane region" description="Helical" evidence="1">
    <location>
        <begin position="29"/>
        <end position="49"/>
    </location>
</feature>